<evidence type="ECO:0000313" key="2">
    <source>
        <dbReference type="Proteomes" id="UP000012317"/>
    </source>
</evidence>
<proteinExistence type="predicted"/>
<comment type="caution">
    <text evidence="1">The sequence shown here is derived from an EMBL/GenBank/DDBJ whole genome shotgun (WGS) entry which is preliminary data.</text>
</comment>
<dbReference type="Proteomes" id="UP000012317">
    <property type="component" value="Unassembled WGS sequence"/>
</dbReference>
<gene>
    <name evidence="1" type="ORF">pgond44_14343</name>
</gene>
<dbReference type="RefSeq" id="WP_003444747.1">
    <property type="nucleotide sequence ID" value="NZ_APLF01000024.1"/>
</dbReference>
<reference evidence="1 2" key="1">
    <citation type="journal article" date="2014" name="Genome Biol. Evol.">
        <title>Extensive gene acquisition in the extremely psychrophilic bacterial species Psychroflexus torquis and the link to sea-ice ecosystem specialism.</title>
        <authorList>
            <person name="Feng S."/>
            <person name="Powell S.M."/>
            <person name="Wilson R."/>
            <person name="Bowman J.P."/>
        </authorList>
    </citation>
    <scope>NUCLEOTIDE SEQUENCE [LARGE SCALE GENOMIC DNA]</scope>
    <source>
        <strain evidence="1 2">ACAM 44</strain>
    </source>
</reference>
<sequence length="254" mass="29913">MIRVLILFISLIGTQSLLAQDLFELKNKTLVYEAFFIEPSGDTLTKEKIEFQFTSNPWTFKSQEEVKFTYFTDTIAIEEFVHPFEKVRKKHERNQRKKEQKKSGWENWTWLDKTVITGYILNDSVFWIHPPRENQYIYNEISGMPQVELNQLSIGGNWKSKLIIMMGWYDFKGTVESKYKVKGKAPYKNKGVSVSEAWEIEASHSHSKLGESQSRIIFDEKQFGFLKFDNSFYDGRRIVISLIEIKTTPNTKYD</sequence>
<protein>
    <submittedName>
        <fullName evidence="1">Uncharacterized protein</fullName>
    </submittedName>
</protein>
<name>N1WVT2_9FLAO</name>
<keyword evidence="2" id="KW-1185">Reference proteome</keyword>
<dbReference type="EMBL" id="APLF01000024">
    <property type="protein sequence ID" value="EMY79943.1"/>
    <property type="molecule type" value="Genomic_DNA"/>
</dbReference>
<accession>N1WVT2</accession>
<evidence type="ECO:0000313" key="1">
    <source>
        <dbReference type="EMBL" id="EMY79943.1"/>
    </source>
</evidence>
<organism evidence="1 2">
    <name type="scientific">Psychroflexus gondwanensis ACAM 44</name>
    <dbReference type="NCBI Taxonomy" id="1189619"/>
    <lineage>
        <taxon>Bacteria</taxon>
        <taxon>Pseudomonadati</taxon>
        <taxon>Bacteroidota</taxon>
        <taxon>Flavobacteriia</taxon>
        <taxon>Flavobacteriales</taxon>
        <taxon>Flavobacteriaceae</taxon>
        <taxon>Psychroflexus</taxon>
    </lineage>
</organism>
<dbReference type="AlphaFoldDB" id="N1WVT2"/>